<dbReference type="EMBL" id="JBBUTI010000005">
    <property type="protein sequence ID" value="MEK8046417.1"/>
    <property type="molecule type" value="Genomic_DNA"/>
</dbReference>
<feature type="compositionally biased region" description="Basic and acidic residues" evidence="1">
    <location>
        <begin position="66"/>
        <end position="79"/>
    </location>
</feature>
<evidence type="ECO:0000313" key="3">
    <source>
        <dbReference type="Proteomes" id="UP001379945"/>
    </source>
</evidence>
<evidence type="ECO:0000256" key="1">
    <source>
        <dbReference type="SAM" id="MobiDB-lite"/>
    </source>
</evidence>
<accession>A0ABU9C7L6</accession>
<proteinExistence type="predicted"/>
<gene>
    <name evidence="2" type="ORF">AACH00_08685</name>
</gene>
<dbReference type="Proteomes" id="UP001379945">
    <property type="component" value="Unassembled WGS sequence"/>
</dbReference>
<keyword evidence="3" id="KW-1185">Reference proteome</keyword>
<comment type="caution">
    <text evidence="2">The sequence shown here is derived from an EMBL/GenBank/DDBJ whole genome shotgun (WGS) entry which is preliminary data.</text>
</comment>
<organism evidence="2 3">
    <name type="scientific">Ideonella margarita</name>
    <dbReference type="NCBI Taxonomy" id="2984191"/>
    <lineage>
        <taxon>Bacteria</taxon>
        <taxon>Pseudomonadati</taxon>
        <taxon>Pseudomonadota</taxon>
        <taxon>Betaproteobacteria</taxon>
        <taxon>Burkholderiales</taxon>
        <taxon>Sphaerotilaceae</taxon>
        <taxon>Ideonella</taxon>
    </lineage>
</organism>
<feature type="region of interest" description="Disordered" evidence="1">
    <location>
        <begin position="48"/>
        <end position="79"/>
    </location>
</feature>
<reference evidence="2 3" key="1">
    <citation type="submission" date="2024-04" db="EMBL/GenBank/DDBJ databases">
        <title>Novel species of the genus Ideonella isolated from streams.</title>
        <authorList>
            <person name="Lu H."/>
        </authorList>
    </citation>
    <scope>NUCLEOTIDE SEQUENCE [LARGE SCALE GENOMIC DNA]</scope>
    <source>
        <strain evidence="2 3">LYT19W</strain>
    </source>
</reference>
<name>A0ABU9C7L6_9BURK</name>
<dbReference type="RefSeq" id="WP_341398704.1">
    <property type="nucleotide sequence ID" value="NZ_JBBUTI010000005.1"/>
</dbReference>
<protein>
    <submittedName>
        <fullName evidence="2">Uncharacterized protein</fullName>
    </submittedName>
</protein>
<sequence length="79" mass="8712">MNATNPQLHEAAELIGVHVDHFSVKPLAGDTVHHLPYQWLLAAREVMAQSGEPDSGQPAAPQLHLDITRQHPHETLQPD</sequence>
<evidence type="ECO:0000313" key="2">
    <source>
        <dbReference type="EMBL" id="MEK8046417.1"/>
    </source>
</evidence>